<gene>
    <name evidence="2" type="ORF">ATF69_0555</name>
</gene>
<accession>A0A561XRE4</accession>
<comment type="caution">
    <text evidence="2">The sequence shown here is derived from an EMBL/GenBank/DDBJ whole genome shotgun (WGS) entry which is preliminary data.</text>
</comment>
<name>A0A561XRE4_ACIDE</name>
<dbReference type="EMBL" id="VJWE01000011">
    <property type="protein sequence ID" value="TWG38693.1"/>
    <property type="molecule type" value="Genomic_DNA"/>
</dbReference>
<evidence type="ECO:0000256" key="1">
    <source>
        <dbReference type="SAM" id="MobiDB-lite"/>
    </source>
</evidence>
<sequence>MSQRLYDSATAEALRKFAYPEYRELDLKPYEIRENGVYATEAFRDVCQPGTIFNWTPADDMGWPGSPNPDTAPFLPIPFDAKQLAAAMIDGAGQSIAYAMEHRLGYPLNDDALNKFPDRMRWMRDALTEAYAVGTAAQSVVGEFDHDQQARAHAMVQQFEEANEQANDREGVFEQGITSNEASARRARAVASVADLKAQAERAQATVAEKWKAWRKAMVRQLLRADSRRSYIARRLEEMQSDEYKKSNLVADAVFERRETAQSKLALRQAVVDAGPPFFAPTDVVEADVERAKREVGRLATVSAYKLPADCIHAARAAGSHGWIAEVKAARAALRARAPDAYRRAAAMNKAHKRPAPHPRQQGLFDGGTA</sequence>
<protein>
    <submittedName>
        <fullName evidence="2">Uncharacterized protein</fullName>
    </submittedName>
</protein>
<evidence type="ECO:0000313" key="2">
    <source>
        <dbReference type="EMBL" id="TWG38693.1"/>
    </source>
</evidence>
<reference evidence="2 3" key="1">
    <citation type="journal article" date="2015" name="Stand. Genomic Sci.">
        <title>Genomic Encyclopedia of Bacterial and Archaeal Type Strains, Phase III: the genomes of soil and plant-associated and newly described type strains.</title>
        <authorList>
            <person name="Whitman W.B."/>
            <person name="Woyke T."/>
            <person name="Klenk H.P."/>
            <person name="Zhou Y."/>
            <person name="Lilburn T.G."/>
            <person name="Beck B.J."/>
            <person name="De Vos P."/>
            <person name="Vandamme P."/>
            <person name="Eisen J.A."/>
            <person name="Garrity G."/>
            <person name="Hugenholtz P."/>
            <person name="Kyrpides N.C."/>
        </authorList>
    </citation>
    <scope>NUCLEOTIDE SEQUENCE [LARGE SCALE GENOMIC DNA]</scope>
    <source>
        <strain evidence="2 3">DSM 64</strain>
    </source>
</reference>
<evidence type="ECO:0000313" key="3">
    <source>
        <dbReference type="Proteomes" id="UP000321485"/>
    </source>
</evidence>
<feature type="region of interest" description="Disordered" evidence="1">
    <location>
        <begin position="348"/>
        <end position="370"/>
    </location>
</feature>
<organism evidence="2 3">
    <name type="scientific">Acidovorax delafieldii</name>
    <name type="common">Pseudomonas delafieldii</name>
    <dbReference type="NCBI Taxonomy" id="47920"/>
    <lineage>
        <taxon>Bacteria</taxon>
        <taxon>Pseudomonadati</taxon>
        <taxon>Pseudomonadota</taxon>
        <taxon>Betaproteobacteria</taxon>
        <taxon>Burkholderiales</taxon>
        <taxon>Comamonadaceae</taxon>
        <taxon>Acidovorax</taxon>
    </lineage>
</organism>
<dbReference type="Proteomes" id="UP000321485">
    <property type="component" value="Unassembled WGS sequence"/>
</dbReference>
<proteinExistence type="predicted"/>
<dbReference type="AlphaFoldDB" id="A0A561XRE4"/>